<sequence length="311" mass="35753">MPFFSVIIPLYNKESHIKDTLNSIIKQNFKDFEIIIINDGSTDGSLEAAKLVSDNRIKIYSQNNSGASSARNLGIKKAIGNYIALMDGDDIWYPNHLQEFHNSISKFPDAGLFCNAYDIKLSKSQIVKASYSIRKREIPHIIDDYFLASTIRSLGWTSAIAFSKNDFYNIGEFKPKITSGQDLDFLIRFALKKTVIFNPKTTCYYDKTVANSLSKENHQESKRILFNSFQQEEKLNKSLNIYLNLNRYSLAIQCKLAKNKTTFAKLYPEIDKKLLNFKQKILLEMPSNILMLTKKFHLFLITKGIYISSFK</sequence>
<protein>
    <recommendedName>
        <fullName evidence="1">Glycosyltransferase 2-like domain-containing protein</fullName>
    </recommendedName>
</protein>
<evidence type="ECO:0000313" key="3">
    <source>
        <dbReference type="Proteomes" id="UP000095713"/>
    </source>
</evidence>
<dbReference type="Proteomes" id="UP000095713">
    <property type="component" value="Unassembled WGS sequence"/>
</dbReference>
<dbReference type="AlphaFoldDB" id="A0A1E5SIP2"/>
<dbReference type="OrthoDB" id="6307329at2"/>
<proteinExistence type="predicted"/>
<name>A0A1E5SIP2_9FLAO</name>
<feature type="domain" description="Glycosyltransferase 2-like" evidence="1">
    <location>
        <begin position="5"/>
        <end position="134"/>
    </location>
</feature>
<comment type="caution">
    <text evidence="2">The sequence shown here is derived from an EMBL/GenBank/DDBJ whole genome shotgun (WGS) entry which is preliminary data.</text>
</comment>
<reference evidence="2 3" key="1">
    <citation type="submission" date="2016-05" db="EMBL/GenBank/DDBJ databases">
        <title>Draft Genome Sequence of Algibacter sp. Strain SK-16 Isolated from the Surface Water of Aburatsubo Inlet.</title>
        <authorList>
            <person name="Wong S.-K."/>
            <person name="Yoshizawa S."/>
            <person name="Nakajima Y."/>
            <person name="Ogura Y."/>
            <person name="Tetsuya H."/>
            <person name="Hamasaki K."/>
        </authorList>
    </citation>
    <scope>NUCLEOTIDE SEQUENCE [LARGE SCALE GENOMIC DNA]</scope>
    <source>
        <strain evidence="2 3">SK-16</strain>
    </source>
</reference>
<dbReference type="CDD" id="cd00761">
    <property type="entry name" value="Glyco_tranf_GTA_type"/>
    <property type="match status" value="1"/>
</dbReference>
<dbReference type="EMBL" id="MDJD01000054">
    <property type="protein sequence ID" value="OEJ98980.1"/>
    <property type="molecule type" value="Genomic_DNA"/>
</dbReference>
<dbReference type="STRING" id="1849968.A8C32_07300"/>
<organism evidence="2 3">
    <name type="scientific">Flavivirga aquatica</name>
    <dbReference type="NCBI Taxonomy" id="1849968"/>
    <lineage>
        <taxon>Bacteria</taxon>
        <taxon>Pseudomonadati</taxon>
        <taxon>Bacteroidota</taxon>
        <taxon>Flavobacteriia</taxon>
        <taxon>Flavobacteriales</taxon>
        <taxon>Flavobacteriaceae</taxon>
        <taxon>Flavivirga</taxon>
    </lineage>
</organism>
<evidence type="ECO:0000313" key="2">
    <source>
        <dbReference type="EMBL" id="OEJ98980.1"/>
    </source>
</evidence>
<dbReference type="InterPro" id="IPR029044">
    <property type="entry name" value="Nucleotide-diphossugar_trans"/>
</dbReference>
<dbReference type="Pfam" id="PF00535">
    <property type="entry name" value="Glycos_transf_2"/>
    <property type="match status" value="1"/>
</dbReference>
<dbReference type="GO" id="GO:0016758">
    <property type="term" value="F:hexosyltransferase activity"/>
    <property type="evidence" value="ECO:0007669"/>
    <property type="project" value="UniProtKB-ARBA"/>
</dbReference>
<dbReference type="RefSeq" id="WP_069831663.1">
    <property type="nucleotide sequence ID" value="NZ_MDJD01000054.1"/>
</dbReference>
<dbReference type="Gene3D" id="3.90.550.10">
    <property type="entry name" value="Spore Coat Polysaccharide Biosynthesis Protein SpsA, Chain A"/>
    <property type="match status" value="1"/>
</dbReference>
<dbReference type="PANTHER" id="PTHR22916:SF3">
    <property type="entry name" value="UDP-GLCNAC:BETAGAL BETA-1,3-N-ACETYLGLUCOSAMINYLTRANSFERASE-LIKE PROTEIN 1"/>
    <property type="match status" value="1"/>
</dbReference>
<dbReference type="SUPFAM" id="SSF53448">
    <property type="entry name" value="Nucleotide-diphospho-sugar transferases"/>
    <property type="match status" value="1"/>
</dbReference>
<evidence type="ECO:0000259" key="1">
    <source>
        <dbReference type="Pfam" id="PF00535"/>
    </source>
</evidence>
<keyword evidence="3" id="KW-1185">Reference proteome</keyword>
<dbReference type="PANTHER" id="PTHR22916">
    <property type="entry name" value="GLYCOSYLTRANSFERASE"/>
    <property type="match status" value="1"/>
</dbReference>
<accession>A0A1E5SIP2</accession>
<dbReference type="InterPro" id="IPR001173">
    <property type="entry name" value="Glyco_trans_2-like"/>
</dbReference>
<gene>
    <name evidence="2" type="ORF">A8C32_07300</name>
</gene>